<dbReference type="InterPro" id="IPR009027">
    <property type="entry name" value="Ribosomal_bL9/RNase_H1_N"/>
</dbReference>
<reference evidence="3" key="1">
    <citation type="submission" date="2020-11" db="EMBL/GenBank/DDBJ databases">
        <authorList>
            <consortium name="DOE Joint Genome Institute"/>
            <person name="Ahrendt S."/>
            <person name="Riley R."/>
            <person name="Andreopoulos W."/>
            <person name="Labutti K."/>
            <person name="Pangilinan J."/>
            <person name="Ruiz-Duenas F.J."/>
            <person name="Barrasa J.M."/>
            <person name="Sanchez-Garcia M."/>
            <person name="Camarero S."/>
            <person name="Miyauchi S."/>
            <person name="Serrano A."/>
            <person name="Linde D."/>
            <person name="Babiker R."/>
            <person name="Drula E."/>
            <person name="Ayuso-Fernandez I."/>
            <person name="Pacheco R."/>
            <person name="Padilla G."/>
            <person name="Ferreira P."/>
            <person name="Barriuso J."/>
            <person name="Kellner H."/>
            <person name="Castanera R."/>
            <person name="Alfaro M."/>
            <person name="Ramirez L."/>
            <person name="Pisabarro A.G."/>
            <person name="Kuo A."/>
            <person name="Tritt A."/>
            <person name="Lipzen A."/>
            <person name="He G."/>
            <person name="Yan M."/>
            <person name="Ng V."/>
            <person name="Cullen D."/>
            <person name="Martin F."/>
            <person name="Rosso M.-N."/>
            <person name="Henrissat B."/>
            <person name="Hibbett D."/>
            <person name="Martinez A.T."/>
            <person name="Grigoriev I.V."/>
        </authorList>
    </citation>
    <scope>NUCLEOTIDE SEQUENCE</scope>
    <source>
        <strain evidence="3">CIRM-BRFM 674</strain>
    </source>
</reference>
<dbReference type="Proteomes" id="UP000807469">
    <property type="component" value="Unassembled WGS sequence"/>
</dbReference>
<evidence type="ECO:0000256" key="1">
    <source>
        <dbReference type="SAM" id="MobiDB-lite"/>
    </source>
</evidence>
<feature type="compositionally biased region" description="Acidic residues" evidence="1">
    <location>
        <begin position="16"/>
        <end position="31"/>
    </location>
</feature>
<feature type="region of interest" description="Disordered" evidence="1">
    <location>
        <begin position="1"/>
        <end position="55"/>
    </location>
</feature>
<dbReference type="AlphaFoldDB" id="A0A9P5YML1"/>
<feature type="compositionally biased region" description="Polar residues" evidence="1">
    <location>
        <begin position="32"/>
        <end position="50"/>
    </location>
</feature>
<accession>A0A9P5YML1</accession>
<dbReference type="Gene3D" id="3.40.970.10">
    <property type="entry name" value="Ribonuclease H1, N-terminal domain"/>
    <property type="match status" value="1"/>
</dbReference>
<evidence type="ECO:0000259" key="2">
    <source>
        <dbReference type="Pfam" id="PF01693"/>
    </source>
</evidence>
<dbReference type="InterPro" id="IPR037056">
    <property type="entry name" value="RNase_H1_N_sf"/>
</dbReference>
<protein>
    <recommendedName>
        <fullName evidence="2">Ribonuclease H1 N-terminal domain-containing protein</fullName>
    </recommendedName>
</protein>
<dbReference type="SUPFAM" id="SSF55658">
    <property type="entry name" value="L9 N-domain-like"/>
    <property type="match status" value="1"/>
</dbReference>
<dbReference type="InterPro" id="IPR011320">
    <property type="entry name" value="RNase_H1_N"/>
</dbReference>
<dbReference type="EMBL" id="MU156046">
    <property type="protein sequence ID" value="KAF9470360.1"/>
    <property type="molecule type" value="Genomic_DNA"/>
</dbReference>
<comment type="caution">
    <text evidence="3">The sequence shown here is derived from an EMBL/GenBank/DDBJ whole genome shotgun (WGS) entry which is preliminary data.</text>
</comment>
<keyword evidence="4" id="KW-1185">Reference proteome</keyword>
<name>A0A9P5YML1_9AGAR</name>
<feature type="compositionally biased region" description="Polar residues" evidence="1">
    <location>
        <begin position="1"/>
        <end position="14"/>
    </location>
</feature>
<dbReference type="Pfam" id="PF01693">
    <property type="entry name" value="Cauli_VI"/>
    <property type="match status" value="1"/>
</dbReference>
<feature type="domain" description="Ribonuclease H1 N-terminal" evidence="2">
    <location>
        <begin position="147"/>
        <end position="184"/>
    </location>
</feature>
<sequence length="203" mass="22932">MADSTPTDGSTSDEYFSADEDPAQENQDANDSEQATPGSVDNQNSENASRISPEEEVYWNNVDEFNFEDETLTSLLTSPSLASTRSIRTSPPLSDILTSPRYGISQNSPFNPPPSAPTLTGPSSEFHFDTFRPMEDYPFVNWHATRRYYVVTKGRAIGIFDNWLLTKYYIDGVNGTHQKAYSLRQAWIWYNTARELGHLQIVE</sequence>
<organism evidence="3 4">
    <name type="scientific">Pholiota conissans</name>
    <dbReference type="NCBI Taxonomy" id="109636"/>
    <lineage>
        <taxon>Eukaryota</taxon>
        <taxon>Fungi</taxon>
        <taxon>Dikarya</taxon>
        <taxon>Basidiomycota</taxon>
        <taxon>Agaricomycotina</taxon>
        <taxon>Agaricomycetes</taxon>
        <taxon>Agaricomycetidae</taxon>
        <taxon>Agaricales</taxon>
        <taxon>Agaricineae</taxon>
        <taxon>Strophariaceae</taxon>
        <taxon>Pholiota</taxon>
    </lineage>
</organism>
<evidence type="ECO:0000313" key="4">
    <source>
        <dbReference type="Proteomes" id="UP000807469"/>
    </source>
</evidence>
<dbReference type="OrthoDB" id="3270804at2759"/>
<feature type="region of interest" description="Disordered" evidence="1">
    <location>
        <begin position="80"/>
        <end position="124"/>
    </location>
</feature>
<evidence type="ECO:0000313" key="3">
    <source>
        <dbReference type="EMBL" id="KAF9470360.1"/>
    </source>
</evidence>
<proteinExistence type="predicted"/>
<gene>
    <name evidence="3" type="ORF">BDN70DRAFT_902168</name>
</gene>